<dbReference type="Proteomes" id="UP000254051">
    <property type="component" value="Unassembled WGS sequence"/>
</dbReference>
<dbReference type="OrthoDB" id="1734503at2"/>
<proteinExistence type="predicted"/>
<sequence>MITIFNRKELISTFDMRKQGNIRQLLAQNKIDYNVKIINRESPSLFLTRGRTATGTYGKKSETEYVIYVRRIDFEKAAAVVRGCE</sequence>
<protein>
    <recommendedName>
        <fullName evidence="3">Signal transducing protein</fullName>
    </recommendedName>
</protein>
<dbReference type="EMBL" id="UHJJ01000003">
    <property type="protein sequence ID" value="SUQ13560.1"/>
    <property type="molecule type" value="Genomic_DNA"/>
</dbReference>
<evidence type="ECO:0000313" key="2">
    <source>
        <dbReference type="Proteomes" id="UP000254051"/>
    </source>
</evidence>
<accession>A0A316A0D1</accession>
<evidence type="ECO:0000313" key="1">
    <source>
        <dbReference type="EMBL" id="SUQ13560.1"/>
    </source>
</evidence>
<reference evidence="2" key="1">
    <citation type="submission" date="2017-07" db="EMBL/GenBank/DDBJ databases">
        <authorList>
            <person name="Varghese N."/>
            <person name="Submissions S."/>
        </authorList>
    </citation>
    <scope>NUCLEOTIDE SEQUENCE [LARGE SCALE GENOMIC DNA]</scope>
    <source>
        <strain evidence="2">NLAE-zl-C134</strain>
    </source>
</reference>
<name>A0A316A0D1_9FIRM</name>
<evidence type="ECO:0008006" key="3">
    <source>
        <dbReference type="Google" id="ProtNLM"/>
    </source>
</evidence>
<organism evidence="1 2">
    <name type="scientific">Faecalicatena contorta</name>
    <dbReference type="NCBI Taxonomy" id="39482"/>
    <lineage>
        <taxon>Bacteria</taxon>
        <taxon>Bacillati</taxon>
        <taxon>Bacillota</taxon>
        <taxon>Clostridia</taxon>
        <taxon>Lachnospirales</taxon>
        <taxon>Lachnospiraceae</taxon>
        <taxon>Faecalicatena</taxon>
    </lineage>
</organism>
<keyword evidence="2" id="KW-1185">Reference proteome</keyword>
<gene>
    <name evidence="1" type="ORF">SAMN05216529_103290</name>
</gene>
<dbReference type="AlphaFoldDB" id="A0A316A0D1"/>